<protein>
    <submittedName>
        <fullName evidence="1">Uncharacterized protein</fullName>
    </submittedName>
</protein>
<name>A0A1M6YYF0_9FIRM</name>
<dbReference type="EMBL" id="FRAH01000081">
    <property type="protein sequence ID" value="SHL23278.1"/>
    <property type="molecule type" value="Genomic_DNA"/>
</dbReference>
<reference evidence="1 2" key="1">
    <citation type="submission" date="2016-11" db="EMBL/GenBank/DDBJ databases">
        <authorList>
            <person name="Jaros S."/>
            <person name="Januszkiewicz K."/>
            <person name="Wedrychowicz H."/>
        </authorList>
    </citation>
    <scope>NUCLEOTIDE SEQUENCE [LARGE SCALE GENOMIC DNA]</scope>
    <source>
        <strain evidence="1 2">DSM 14214</strain>
    </source>
</reference>
<gene>
    <name evidence="1" type="ORF">SAMN02745138_03112</name>
</gene>
<sequence>MDCVMKCHVFCLNNIFSMSFAKNEQETAIWQAYMDGSTYPHYNRLTQGEVSEKNKRIDGGFYFDASEK</sequence>
<keyword evidence="2" id="KW-1185">Reference proteome</keyword>
<organism evidence="1 2">
    <name type="scientific">Anaerotignum lactatifermentans DSM 14214</name>
    <dbReference type="NCBI Taxonomy" id="1121323"/>
    <lineage>
        <taxon>Bacteria</taxon>
        <taxon>Bacillati</taxon>
        <taxon>Bacillota</taxon>
        <taxon>Clostridia</taxon>
        <taxon>Lachnospirales</taxon>
        <taxon>Anaerotignaceae</taxon>
        <taxon>Anaerotignum</taxon>
    </lineage>
</organism>
<dbReference type="Proteomes" id="UP000183975">
    <property type="component" value="Unassembled WGS sequence"/>
</dbReference>
<dbReference type="RefSeq" id="WP_072853281.1">
    <property type="nucleotide sequence ID" value="NZ_FRAH01000081.1"/>
</dbReference>
<evidence type="ECO:0000313" key="1">
    <source>
        <dbReference type="EMBL" id="SHL23278.1"/>
    </source>
</evidence>
<accession>A0A1M6YYF0</accession>
<proteinExistence type="predicted"/>
<dbReference type="AlphaFoldDB" id="A0A1M6YYF0"/>
<evidence type="ECO:0000313" key="2">
    <source>
        <dbReference type="Proteomes" id="UP000183975"/>
    </source>
</evidence>